<gene>
    <name evidence="2" type="ORF">L9F63_025179</name>
</gene>
<evidence type="ECO:0000313" key="2">
    <source>
        <dbReference type="EMBL" id="KAJ9577963.1"/>
    </source>
</evidence>
<keyword evidence="1" id="KW-0812">Transmembrane</keyword>
<feature type="non-terminal residue" evidence="2">
    <location>
        <position position="68"/>
    </location>
</feature>
<keyword evidence="1" id="KW-0472">Membrane</keyword>
<feature type="transmembrane region" description="Helical" evidence="1">
    <location>
        <begin position="15"/>
        <end position="35"/>
    </location>
</feature>
<proteinExistence type="predicted"/>
<name>A0AAD8E5F1_DIPPU</name>
<dbReference type="Proteomes" id="UP001233999">
    <property type="component" value="Unassembled WGS sequence"/>
</dbReference>
<dbReference type="EMBL" id="JASPKZ010009158">
    <property type="protein sequence ID" value="KAJ9577963.1"/>
    <property type="molecule type" value="Genomic_DNA"/>
</dbReference>
<evidence type="ECO:0000313" key="3">
    <source>
        <dbReference type="Proteomes" id="UP001233999"/>
    </source>
</evidence>
<sequence length="68" mass="7392">SELISIVSSLWSTGVMSFLGGFLLTSISGLMNLWISPPIEIDVTRTNPGFATIKVGSKTLKKQSEHLR</sequence>
<feature type="non-terminal residue" evidence="2">
    <location>
        <position position="1"/>
    </location>
</feature>
<evidence type="ECO:0000256" key="1">
    <source>
        <dbReference type="SAM" id="Phobius"/>
    </source>
</evidence>
<comment type="caution">
    <text evidence="2">The sequence shown here is derived from an EMBL/GenBank/DDBJ whole genome shotgun (WGS) entry which is preliminary data.</text>
</comment>
<accession>A0AAD8E5F1</accession>
<keyword evidence="1" id="KW-1133">Transmembrane helix</keyword>
<dbReference type="AlphaFoldDB" id="A0AAD8E5F1"/>
<organism evidence="2 3">
    <name type="scientific">Diploptera punctata</name>
    <name type="common">Pacific beetle cockroach</name>
    <dbReference type="NCBI Taxonomy" id="6984"/>
    <lineage>
        <taxon>Eukaryota</taxon>
        <taxon>Metazoa</taxon>
        <taxon>Ecdysozoa</taxon>
        <taxon>Arthropoda</taxon>
        <taxon>Hexapoda</taxon>
        <taxon>Insecta</taxon>
        <taxon>Pterygota</taxon>
        <taxon>Neoptera</taxon>
        <taxon>Polyneoptera</taxon>
        <taxon>Dictyoptera</taxon>
        <taxon>Blattodea</taxon>
        <taxon>Blaberoidea</taxon>
        <taxon>Blaberidae</taxon>
        <taxon>Diplopterinae</taxon>
        <taxon>Diploptera</taxon>
    </lineage>
</organism>
<reference evidence="2" key="2">
    <citation type="submission" date="2023-05" db="EMBL/GenBank/DDBJ databases">
        <authorList>
            <person name="Fouks B."/>
        </authorList>
    </citation>
    <scope>NUCLEOTIDE SEQUENCE</scope>
    <source>
        <strain evidence="2">Stay&amp;Tobe</strain>
        <tissue evidence="2">Testes</tissue>
    </source>
</reference>
<reference evidence="2" key="1">
    <citation type="journal article" date="2023" name="IScience">
        <title>Live-bearing cockroach genome reveals convergent evolutionary mechanisms linked to viviparity in insects and beyond.</title>
        <authorList>
            <person name="Fouks B."/>
            <person name="Harrison M.C."/>
            <person name="Mikhailova A.A."/>
            <person name="Marchal E."/>
            <person name="English S."/>
            <person name="Carruthers M."/>
            <person name="Jennings E.C."/>
            <person name="Chiamaka E.L."/>
            <person name="Frigard R.A."/>
            <person name="Pippel M."/>
            <person name="Attardo G.M."/>
            <person name="Benoit J.B."/>
            <person name="Bornberg-Bauer E."/>
            <person name="Tobe S.S."/>
        </authorList>
    </citation>
    <scope>NUCLEOTIDE SEQUENCE</scope>
    <source>
        <strain evidence="2">Stay&amp;Tobe</strain>
    </source>
</reference>
<keyword evidence="3" id="KW-1185">Reference proteome</keyword>
<protein>
    <submittedName>
        <fullName evidence="2">Uncharacterized protein</fullName>
    </submittedName>
</protein>